<proteinExistence type="predicted"/>
<dbReference type="AlphaFoldDB" id="A0A3S4UMK6"/>
<comment type="caution">
    <text evidence="1">The sequence shown here is derived from an EMBL/GenBank/DDBJ whole genome shotgun (WGS) entry which is preliminary data.</text>
</comment>
<dbReference type="Proteomes" id="UP000287687">
    <property type="component" value="Unassembled WGS sequence"/>
</dbReference>
<organism evidence="1 2">
    <name type="scientific">Neorhizobium lilium</name>
    <dbReference type="NCBI Taxonomy" id="2503024"/>
    <lineage>
        <taxon>Bacteria</taxon>
        <taxon>Pseudomonadati</taxon>
        <taxon>Pseudomonadota</taxon>
        <taxon>Alphaproteobacteria</taxon>
        <taxon>Hyphomicrobiales</taxon>
        <taxon>Rhizobiaceae</taxon>
        <taxon>Rhizobium/Agrobacterium group</taxon>
        <taxon>Neorhizobium</taxon>
    </lineage>
</organism>
<gene>
    <name evidence="1" type="ORF">EPK99_15500</name>
</gene>
<dbReference type="OrthoDB" id="8371537at2"/>
<sequence>MVADDLHEVLLILYNAGASRVPASDVEWSTQMAPALNRAFSMQYIIYRDTSRGRRFSLTESGYLAIGKEPPNYMSISRMFRSMLGLER</sequence>
<accession>A0A3S4UMK6</accession>
<dbReference type="EMBL" id="SBIP01000003">
    <property type="protein sequence ID" value="RWX77063.1"/>
    <property type="molecule type" value="Genomic_DNA"/>
</dbReference>
<name>A0A3S4UMK6_9HYPH</name>
<keyword evidence="2" id="KW-1185">Reference proteome</keyword>
<reference evidence="1 2" key="1">
    <citation type="submission" date="2019-01" db="EMBL/GenBank/DDBJ databases">
        <title>The draft genome of Rhizobium sp. 24NR.</title>
        <authorList>
            <person name="Liu L."/>
            <person name="Liang L."/>
            <person name="Shi S."/>
            <person name="Xu L."/>
            <person name="Wang X."/>
            <person name="Li L."/>
            <person name="Zhang X."/>
        </authorList>
    </citation>
    <scope>NUCLEOTIDE SEQUENCE [LARGE SCALE GENOMIC DNA]</scope>
    <source>
        <strain evidence="1 2">24NR</strain>
    </source>
</reference>
<evidence type="ECO:0000313" key="1">
    <source>
        <dbReference type="EMBL" id="RWX77063.1"/>
    </source>
</evidence>
<dbReference type="RefSeq" id="WP_128443977.1">
    <property type="nucleotide sequence ID" value="NZ_SBIP01000003.1"/>
</dbReference>
<evidence type="ECO:0000313" key="2">
    <source>
        <dbReference type="Proteomes" id="UP000287687"/>
    </source>
</evidence>
<protein>
    <submittedName>
        <fullName evidence="1">Uncharacterized protein</fullName>
    </submittedName>
</protein>